<organism evidence="6 7">
    <name type="scientific">Paralvinella palmiformis</name>
    <dbReference type="NCBI Taxonomy" id="53620"/>
    <lineage>
        <taxon>Eukaryota</taxon>
        <taxon>Metazoa</taxon>
        <taxon>Spiralia</taxon>
        <taxon>Lophotrochozoa</taxon>
        <taxon>Annelida</taxon>
        <taxon>Polychaeta</taxon>
        <taxon>Sedentaria</taxon>
        <taxon>Canalipalpata</taxon>
        <taxon>Terebellida</taxon>
        <taxon>Terebelliformia</taxon>
        <taxon>Alvinellidae</taxon>
        <taxon>Paralvinella</taxon>
    </lineage>
</organism>
<accession>A0AAD9MYB3</accession>
<evidence type="ECO:0000256" key="4">
    <source>
        <dbReference type="SAM" id="MobiDB-lite"/>
    </source>
</evidence>
<evidence type="ECO:0000259" key="5">
    <source>
        <dbReference type="PROSITE" id="PS50181"/>
    </source>
</evidence>
<dbReference type="AlphaFoldDB" id="A0AAD9MYB3"/>
<dbReference type="PROSITE" id="PS50082">
    <property type="entry name" value="WD_REPEATS_2"/>
    <property type="match status" value="2"/>
</dbReference>
<evidence type="ECO:0000256" key="1">
    <source>
        <dbReference type="ARBA" id="ARBA00022574"/>
    </source>
</evidence>
<protein>
    <recommendedName>
        <fullName evidence="5">F-box domain-containing protein</fullName>
    </recommendedName>
</protein>
<dbReference type="SUPFAM" id="SSF81383">
    <property type="entry name" value="F-box domain"/>
    <property type="match status" value="1"/>
</dbReference>
<dbReference type="Gene3D" id="1.20.1280.50">
    <property type="match status" value="1"/>
</dbReference>
<dbReference type="InterPro" id="IPR001680">
    <property type="entry name" value="WD40_rpt"/>
</dbReference>
<name>A0AAD9MYB3_9ANNE</name>
<feature type="region of interest" description="Disordered" evidence="4">
    <location>
        <begin position="1"/>
        <end position="26"/>
    </location>
</feature>
<dbReference type="InterPro" id="IPR036322">
    <property type="entry name" value="WD40_repeat_dom_sf"/>
</dbReference>
<proteinExistence type="predicted"/>
<evidence type="ECO:0000313" key="6">
    <source>
        <dbReference type="EMBL" id="KAK2150307.1"/>
    </source>
</evidence>
<comment type="caution">
    <text evidence="6">The sequence shown here is derived from an EMBL/GenBank/DDBJ whole genome shotgun (WGS) entry which is preliminary data.</text>
</comment>
<evidence type="ECO:0000313" key="7">
    <source>
        <dbReference type="Proteomes" id="UP001208570"/>
    </source>
</evidence>
<dbReference type="PANTHER" id="PTHR19855:SF34">
    <property type="entry name" value="F-BOX_WD REPEAT-CONTAINING PROTEIN 9"/>
    <property type="match status" value="1"/>
</dbReference>
<gene>
    <name evidence="6" type="ORF">LSH36_413g02120</name>
</gene>
<feature type="repeat" description="WD" evidence="3">
    <location>
        <begin position="184"/>
        <end position="223"/>
    </location>
</feature>
<dbReference type="SUPFAM" id="SSF50978">
    <property type="entry name" value="WD40 repeat-like"/>
    <property type="match status" value="1"/>
</dbReference>
<dbReference type="Gene3D" id="2.130.10.10">
    <property type="entry name" value="YVTN repeat-like/Quinoprotein amine dehydrogenase"/>
    <property type="match status" value="2"/>
</dbReference>
<evidence type="ECO:0000256" key="2">
    <source>
        <dbReference type="ARBA" id="ARBA00022737"/>
    </source>
</evidence>
<dbReference type="InterPro" id="IPR001810">
    <property type="entry name" value="F-box_dom"/>
</dbReference>
<dbReference type="SMART" id="SM00320">
    <property type="entry name" value="WD40"/>
    <property type="match status" value="7"/>
</dbReference>
<dbReference type="PANTHER" id="PTHR19855">
    <property type="entry name" value="WD40 REPEAT PROTEIN 12, 37"/>
    <property type="match status" value="1"/>
</dbReference>
<keyword evidence="1 3" id="KW-0853">WD repeat</keyword>
<reference evidence="6" key="1">
    <citation type="journal article" date="2023" name="Mol. Biol. Evol.">
        <title>Third-Generation Sequencing Reveals the Adaptive Role of the Epigenome in Three Deep-Sea Polychaetes.</title>
        <authorList>
            <person name="Perez M."/>
            <person name="Aroh O."/>
            <person name="Sun Y."/>
            <person name="Lan Y."/>
            <person name="Juniper S.K."/>
            <person name="Young C.R."/>
            <person name="Angers B."/>
            <person name="Qian P.Y."/>
        </authorList>
    </citation>
    <scope>NUCLEOTIDE SEQUENCE</scope>
    <source>
        <strain evidence="6">P08H-3</strain>
    </source>
</reference>
<dbReference type="Pfam" id="PF12937">
    <property type="entry name" value="F-box-like"/>
    <property type="match status" value="1"/>
</dbReference>
<dbReference type="Proteomes" id="UP001208570">
    <property type="component" value="Unassembled WGS sequence"/>
</dbReference>
<feature type="repeat" description="WD" evidence="3">
    <location>
        <begin position="264"/>
        <end position="303"/>
    </location>
</feature>
<dbReference type="InterPro" id="IPR036047">
    <property type="entry name" value="F-box-like_dom_sf"/>
</dbReference>
<evidence type="ECO:0000256" key="3">
    <source>
        <dbReference type="PROSITE-ProRule" id="PRU00221"/>
    </source>
</evidence>
<dbReference type="PROSITE" id="PS50181">
    <property type="entry name" value="FBOX"/>
    <property type="match status" value="1"/>
</dbReference>
<keyword evidence="7" id="KW-1185">Reference proteome</keyword>
<feature type="domain" description="F-box" evidence="5">
    <location>
        <begin position="38"/>
        <end position="85"/>
    </location>
</feature>
<dbReference type="FunFam" id="1.20.1280.50:FF:000161">
    <property type="entry name" value="F-box and WD repeat domain containing 9"/>
    <property type="match status" value="1"/>
</dbReference>
<dbReference type="PROSITE" id="PS00678">
    <property type="entry name" value="WD_REPEATS_1"/>
    <property type="match status" value="1"/>
</dbReference>
<dbReference type="InterPro" id="IPR015943">
    <property type="entry name" value="WD40/YVTN_repeat-like_dom_sf"/>
</dbReference>
<dbReference type="Pfam" id="PF00400">
    <property type="entry name" value="WD40"/>
    <property type="match status" value="2"/>
</dbReference>
<sequence length="421" mass="47210">MSGDQLAPECDESTDINQSSPEADEETSGYCNLSPFGPCYLVELPSELFLHICSFLDAKFVAETVGCVCKLFHSIVKNEKFWKVRIRKRWHKKYPAIPVNDSCFDWKKACIHREHQAKLWANPDETLDHFSFTKGLYAPVDVVHLMKAGSIVAAGSRDRCVYLLDLNKLTLDQPDSIDNVASILNAHKGWVWTIDSLDNRLSTGSWDTYIKLWDMADNNKLIQEFKLKSAALCSHFGQDLIVAGSYDKKIYLLDPRSGDIIAENKYHRQPVLCLAVNENYIVSGSEDSTVCVYDKRAASLLKTVTFEEYPMSLSYLDDQLWVGDKTGQIHLVDATDGDFNVVETYDVGHRGKITSVICTLGALFTSSADKTVKVLEPSVDPSVIQTLNKQTGEVARIDFQNDVLAIANSDISVEIYRPKES</sequence>
<dbReference type="EMBL" id="JAODUP010000413">
    <property type="protein sequence ID" value="KAK2150307.1"/>
    <property type="molecule type" value="Genomic_DNA"/>
</dbReference>
<keyword evidence="2" id="KW-0677">Repeat</keyword>
<dbReference type="InterPro" id="IPR019775">
    <property type="entry name" value="WD40_repeat_CS"/>
</dbReference>